<organism evidence="1 2">
    <name type="scientific">Cohnella yongneupensis</name>
    <dbReference type="NCBI Taxonomy" id="425006"/>
    <lineage>
        <taxon>Bacteria</taxon>
        <taxon>Bacillati</taxon>
        <taxon>Bacillota</taxon>
        <taxon>Bacilli</taxon>
        <taxon>Bacillales</taxon>
        <taxon>Paenibacillaceae</taxon>
        <taxon>Cohnella</taxon>
    </lineage>
</organism>
<protein>
    <submittedName>
        <fullName evidence="1">Uncharacterized protein</fullName>
    </submittedName>
</protein>
<name>A0ABW0R1H6_9BACL</name>
<gene>
    <name evidence="1" type="ORF">ACFPQ4_12405</name>
</gene>
<accession>A0ABW0R1H6</accession>
<evidence type="ECO:0000313" key="1">
    <source>
        <dbReference type="EMBL" id="MFC5530230.1"/>
    </source>
</evidence>
<keyword evidence="2" id="KW-1185">Reference proteome</keyword>
<dbReference type="EMBL" id="JBHSNC010000038">
    <property type="protein sequence ID" value="MFC5530230.1"/>
    <property type="molecule type" value="Genomic_DNA"/>
</dbReference>
<reference evidence="2" key="1">
    <citation type="journal article" date="2019" name="Int. J. Syst. Evol. Microbiol.">
        <title>The Global Catalogue of Microorganisms (GCM) 10K type strain sequencing project: providing services to taxonomists for standard genome sequencing and annotation.</title>
        <authorList>
            <consortium name="The Broad Institute Genomics Platform"/>
            <consortium name="The Broad Institute Genome Sequencing Center for Infectious Disease"/>
            <person name="Wu L."/>
            <person name="Ma J."/>
        </authorList>
    </citation>
    <scope>NUCLEOTIDE SEQUENCE [LARGE SCALE GENOMIC DNA]</scope>
    <source>
        <strain evidence="2">CGMCC 1.18578</strain>
    </source>
</reference>
<sequence>MESLPQSYAIRVVSSLLSPGEELAGLEYPQPHPAVLVADLDGDGIPEIAGAYRSKDRMHALIAKFAYGRWHTVMRMRGPGYGVVNMMAAPIVAPGMNALLIGWQIGDIWAQLDMWQANHGMYAHLTPRDIFYSKLEVEDMPGARGIDGLCEIALWVHDTGEAYDIDIWRWERGLVKDEGAYPYYFRNKVVPYYEKLAHESPESSLYERCLKEAEKKAMP</sequence>
<comment type="caution">
    <text evidence="1">The sequence shown here is derived from an EMBL/GenBank/DDBJ whole genome shotgun (WGS) entry which is preliminary data.</text>
</comment>
<dbReference type="RefSeq" id="WP_378112170.1">
    <property type="nucleotide sequence ID" value="NZ_JBHSNC010000038.1"/>
</dbReference>
<evidence type="ECO:0000313" key="2">
    <source>
        <dbReference type="Proteomes" id="UP001596108"/>
    </source>
</evidence>
<dbReference type="Proteomes" id="UP001596108">
    <property type="component" value="Unassembled WGS sequence"/>
</dbReference>
<proteinExistence type="predicted"/>